<dbReference type="Proteomes" id="UP001146120">
    <property type="component" value="Unassembled WGS sequence"/>
</dbReference>
<reference evidence="2" key="2">
    <citation type="journal article" date="2023" name="Microbiol Resour">
        <title>Decontamination and Annotation of the Draft Genome Sequence of the Oomycete Lagenidium giganteum ARSEF 373.</title>
        <authorList>
            <person name="Morgan W.R."/>
            <person name="Tartar A."/>
        </authorList>
    </citation>
    <scope>NUCLEOTIDE SEQUENCE</scope>
    <source>
        <strain evidence="2">ARSEF 373</strain>
    </source>
</reference>
<proteinExistence type="predicted"/>
<gene>
    <name evidence="2" type="ORF">N0F65_006608</name>
</gene>
<organism evidence="2 3">
    <name type="scientific">Lagenidium giganteum</name>
    <dbReference type="NCBI Taxonomy" id="4803"/>
    <lineage>
        <taxon>Eukaryota</taxon>
        <taxon>Sar</taxon>
        <taxon>Stramenopiles</taxon>
        <taxon>Oomycota</taxon>
        <taxon>Peronosporomycetes</taxon>
        <taxon>Pythiales</taxon>
        <taxon>Pythiaceae</taxon>
    </lineage>
</organism>
<evidence type="ECO:0000313" key="2">
    <source>
        <dbReference type="EMBL" id="DBA02818.1"/>
    </source>
</evidence>
<keyword evidence="3" id="KW-1185">Reference proteome</keyword>
<dbReference type="EMBL" id="DAKRPA010000026">
    <property type="protein sequence ID" value="DBA02818.1"/>
    <property type="molecule type" value="Genomic_DNA"/>
</dbReference>
<evidence type="ECO:0000313" key="3">
    <source>
        <dbReference type="Proteomes" id="UP001146120"/>
    </source>
</evidence>
<feature type="compositionally biased region" description="Basic residues" evidence="1">
    <location>
        <begin position="1"/>
        <end position="13"/>
    </location>
</feature>
<comment type="caution">
    <text evidence="2">The sequence shown here is derived from an EMBL/GenBank/DDBJ whole genome shotgun (WGS) entry which is preliminary data.</text>
</comment>
<evidence type="ECO:0000256" key="1">
    <source>
        <dbReference type="SAM" id="MobiDB-lite"/>
    </source>
</evidence>
<sequence>MHRIMQRIRRRVPTRSAGYQSPDRSGDKPEDESRVASPEDSPRSRQPAHTFDSVTAAAIAGVAWEGNVLCQQKNARSRAFLRKEDEASALSWARLQEVYTVFQALEQAAANLEDRGVVPRDEGLRSLLNETVAPPPGVTLRDLRVLSKEMPEGFSPEMFAALGDASYAEMAANDSRQTLDIRPDAYEHVGNVLFSQSVAVGA</sequence>
<accession>A0AAV2Z5Z3</accession>
<dbReference type="AlphaFoldDB" id="A0AAV2Z5Z3"/>
<reference evidence="2" key="1">
    <citation type="submission" date="2022-11" db="EMBL/GenBank/DDBJ databases">
        <authorList>
            <person name="Morgan W.R."/>
            <person name="Tartar A."/>
        </authorList>
    </citation>
    <scope>NUCLEOTIDE SEQUENCE</scope>
    <source>
        <strain evidence="2">ARSEF 373</strain>
    </source>
</reference>
<protein>
    <submittedName>
        <fullName evidence="2">Uncharacterized protein</fullName>
    </submittedName>
</protein>
<feature type="compositionally biased region" description="Basic and acidic residues" evidence="1">
    <location>
        <begin position="24"/>
        <end position="34"/>
    </location>
</feature>
<feature type="region of interest" description="Disordered" evidence="1">
    <location>
        <begin position="1"/>
        <end position="49"/>
    </location>
</feature>
<name>A0AAV2Z5Z3_9STRA</name>